<dbReference type="EMBL" id="MU827314">
    <property type="protein sequence ID" value="KAJ7358907.1"/>
    <property type="molecule type" value="Genomic_DNA"/>
</dbReference>
<keyword evidence="3" id="KW-1185">Reference proteome</keyword>
<protein>
    <submittedName>
        <fullName evidence="2">Uncharacterized protein</fullName>
    </submittedName>
</protein>
<feature type="non-terminal residue" evidence="2">
    <location>
        <position position="1"/>
    </location>
</feature>
<keyword evidence="1" id="KW-0472">Membrane</keyword>
<keyword evidence="1" id="KW-1133">Transmembrane helix</keyword>
<name>A0A9W9YMT7_9CNID</name>
<evidence type="ECO:0000256" key="1">
    <source>
        <dbReference type="SAM" id="Phobius"/>
    </source>
</evidence>
<comment type="caution">
    <text evidence="2">The sequence shown here is derived from an EMBL/GenBank/DDBJ whole genome shotgun (WGS) entry which is preliminary data.</text>
</comment>
<evidence type="ECO:0000313" key="3">
    <source>
        <dbReference type="Proteomes" id="UP001163046"/>
    </source>
</evidence>
<dbReference type="AlphaFoldDB" id="A0A9W9YMT7"/>
<accession>A0A9W9YMT7</accession>
<proteinExistence type="predicted"/>
<gene>
    <name evidence="2" type="ORF">OS493_020745</name>
</gene>
<reference evidence="2" key="1">
    <citation type="submission" date="2023-01" db="EMBL/GenBank/DDBJ databases">
        <title>Genome assembly of the deep-sea coral Lophelia pertusa.</title>
        <authorList>
            <person name="Herrera S."/>
            <person name="Cordes E."/>
        </authorList>
    </citation>
    <scope>NUCLEOTIDE SEQUENCE</scope>
    <source>
        <strain evidence="2">USNM1676648</strain>
        <tissue evidence="2">Polyp</tissue>
    </source>
</reference>
<evidence type="ECO:0000313" key="2">
    <source>
        <dbReference type="EMBL" id="KAJ7358907.1"/>
    </source>
</evidence>
<sequence length="94" mass="10167">TDTNVTIDGINRVDGVEFKVSPVFVVSGVTGIDVKIRLVWKSKNEPALAEALTTAELAGLVVGLLLAALIAICLVVWCYRERQRQMKARGRVSG</sequence>
<keyword evidence="1" id="KW-0812">Transmembrane</keyword>
<feature type="non-terminal residue" evidence="2">
    <location>
        <position position="94"/>
    </location>
</feature>
<feature type="transmembrane region" description="Helical" evidence="1">
    <location>
        <begin position="57"/>
        <end position="79"/>
    </location>
</feature>
<organism evidence="2 3">
    <name type="scientific">Desmophyllum pertusum</name>
    <dbReference type="NCBI Taxonomy" id="174260"/>
    <lineage>
        <taxon>Eukaryota</taxon>
        <taxon>Metazoa</taxon>
        <taxon>Cnidaria</taxon>
        <taxon>Anthozoa</taxon>
        <taxon>Hexacorallia</taxon>
        <taxon>Scleractinia</taxon>
        <taxon>Caryophylliina</taxon>
        <taxon>Caryophylliidae</taxon>
        <taxon>Desmophyllum</taxon>
    </lineage>
</organism>
<dbReference type="Proteomes" id="UP001163046">
    <property type="component" value="Unassembled WGS sequence"/>
</dbReference>